<name>A0A9Q1F6T3_SYNKA</name>
<dbReference type="AlphaFoldDB" id="A0A9Q1F6T3"/>
<accession>A0A9Q1F6T3</accession>
<gene>
    <name evidence="1" type="ORF">SKAU_G00236640</name>
</gene>
<protein>
    <submittedName>
        <fullName evidence="1">Uncharacterized protein</fullName>
    </submittedName>
</protein>
<evidence type="ECO:0000313" key="1">
    <source>
        <dbReference type="EMBL" id="KAJ8352188.1"/>
    </source>
</evidence>
<keyword evidence="2" id="KW-1185">Reference proteome</keyword>
<dbReference type="Proteomes" id="UP001152622">
    <property type="component" value="Chromosome 8"/>
</dbReference>
<reference evidence="1" key="1">
    <citation type="journal article" date="2023" name="Science">
        <title>Genome structures resolve the early diversification of teleost fishes.</title>
        <authorList>
            <person name="Parey E."/>
            <person name="Louis A."/>
            <person name="Montfort J."/>
            <person name="Bouchez O."/>
            <person name="Roques C."/>
            <person name="Iampietro C."/>
            <person name="Lluch J."/>
            <person name="Castinel A."/>
            <person name="Donnadieu C."/>
            <person name="Desvignes T."/>
            <person name="Floi Bucao C."/>
            <person name="Jouanno E."/>
            <person name="Wen M."/>
            <person name="Mejri S."/>
            <person name="Dirks R."/>
            <person name="Jansen H."/>
            <person name="Henkel C."/>
            <person name="Chen W.J."/>
            <person name="Zahm M."/>
            <person name="Cabau C."/>
            <person name="Klopp C."/>
            <person name="Thompson A.W."/>
            <person name="Robinson-Rechavi M."/>
            <person name="Braasch I."/>
            <person name="Lecointre G."/>
            <person name="Bobe J."/>
            <person name="Postlethwait J.H."/>
            <person name="Berthelot C."/>
            <person name="Roest Crollius H."/>
            <person name="Guiguen Y."/>
        </authorList>
    </citation>
    <scope>NUCLEOTIDE SEQUENCE</scope>
    <source>
        <strain evidence="1">WJC10195</strain>
    </source>
</reference>
<proteinExistence type="predicted"/>
<evidence type="ECO:0000313" key="2">
    <source>
        <dbReference type="Proteomes" id="UP001152622"/>
    </source>
</evidence>
<dbReference type="EMBL" id="JAINUF010000008">
    <property type="protein sequence ID" value="KAJ8352188.1"/>
    <property type="molecule type" value="Genomic_DNA"/>
</dbReference>
<comment type="caution">
    <text evidence="1">The sequence shown here is derived from an EMBL/GenBank/DDBJ whole genome shotgun (WGS) entry which is preliminary data.</text>
</comment>
<sequence length="67" mass="7284">MQNVSSAIYKSLAIAIQKNWISLSVSYPATSQHIAAANLAGRTFVRVNVIVLCHANTLQKMDQEGNP</sequence>
<organism evidence="1 2">
    <name type="scientific">Synaphobranchus kaupii</name>
    <name type="common">Kaup's arrowtooth eel</name>
    <dbReference type="NCBI Taxonomy" id="118154"/>
    <lineage>
        <taxon>Eukaryota</taxon>
        <taxon>Metazoa</taxon>
        <taxon>Chordata</taxon>
        <taxon>Craniata</taxon>
        <taxon>Vertebrata</taxon>
        <taxon>Euteleostomi</taxon>
        <taxon>Actinopterygii</taxon>
        <taxon>Neopterygii</taxon>
        <taxon>Teleostei</taxon>
        <taxon>Anguilliformes</taxon>
        <taxon>Synaphobranchidae</taxon>
        <taxon>Synaphobranchus</taxon>
    </lineage>
</organism>